<organism evidence="8 9">
    <name type="scientific">Clonostachys byssicola</name>
    <dbReference type="NCBI Taxonomy" id="160290"/>
    <lineage>
        <taxon>Eukaryota</taxon>
        <taxon>Fungi</taxon>
        <taxon>Dikarya</taxon>
        <taxon>Ascomycota</taxon>
        <taxon>Pezizomycotina</taxon>
        <taxon>Sordariomycetes</taxon>
        <taxon>Hypocreomycetidae</taxon>
        <taxon>Hypocreales</taxon>
        <taxon>Bionectriaceae</taxon>
        <taxon>Clonostachys</taxon>
    </lineage>
</organism>
<dbReference type="GO" id="GO:0006351">
    <property type="term" value="P:DNA-templated transcription"/>
    <property type="evidence" value="ECO:0007669"/>
    <property type="project" value="InterPro"/>
</dbReference>
<proteinExistence type="predicted"/>
<dbReference type="CDD" id="cd12148">
    <property type="entry name" value="fungal_TF_MHR"/>
    <property type="match status" value="1"/>
</dbReference>
<keyword evidence="2" id="KW-0479">Metal-binding</keyword>
<dbReference type="Proteomes" id="UP000754883">
    <property type="component" value="Unassembled WGS sequence"/>
</dbReference>
<dbReference type="GO" id="GO:0003677">
    <property type="term" value="F:DNA binding"/>
    <property type="evidence" value="ECO:0007669"/>
    <property type="project" value="InterPro"/>
</dbReference>
<dbReference type="InterPro" id="IPR007219">
    <property type="entry name" value="XnlR_reg_dom"/>
</dbReference>
<feature type="region of interest" description="Disordered" evidence="6">
    <location>
        <begin position="16"/>
        <end position="48"/>
    </location>
</feature>
<evidence type="ECO:0000256" key="4">
    <source>
        <dbReference type="ARBA" id="ARBA00023163"/>
    </source>
</evidence>
<reference evidence="8" key="1">
    <citation type="submission" date="2021-10" db="EMBL/GenBank/DDBJ databases">
        <authorList>
            <person name="Piombo E."/>
        </authorList>
    </citation>
    <scope>NUCLEOTIDE SEQUENCE</scope>
</reference>
<dbReference type="PANTHER" id="PTHR47338">
    <property type="entry name" value="ZN(II)2CYS6 TRANSCRIPTION FACTOR (EUROFUNG)-RELATED"/>
    <property type="match status" value="1"/>
</dbReference>
<dbReference type="GO" id="GO:0000981">
    <property type="term" value="F:DNA-binding transcription factor activity, RNA polymerase II-specific"/>
    <property type="evidence" value="ECO:0007669"/>
    <property type="project" value="InterPro"/>
</dbReference>
<evidence type="ECO:0000256" key="2">
    <source>
        <dbReference type="ARBA" id="ARBA00022723"/>
    </source>
</evidence>
<feature type="domain" description="Xylanolytic transcriptional activator regulatory" evidence="7">
    <location>
        <begin position="214"/>
        <end position="292"/>
    </location>
</feature>
<dbReference type="Pfam" id="PF04082">
    <property type="entry name" value="Fungal_trans"/>
    <property type="match status" value="1"/>
</dbReference>
<evidence type="ECO:0000313" key="9">
    <source>
        <dbReference type="Proteomes" id="UP000754883"/>
    </source>
</evidence>
<dbReference type="OrthoDB" id="3862662at2759"/>
<dbReference type="PANTHER" id="PTHR47338:SF20">
    <property type="entry name" value="ZN(II)2CYS6 TRANSCRIPTION FACTOR (EUROFUNG)"/>
    <property type="match status" value="1"/>
</dbReference>
<evidence type="ECO:0000259" key="7">
    <source>
        <dbReference type="SMART" id="SM00906"/>
    </source>
</evidence>
<keyword evidence="9" id="KW-1185">Reference proteome</keyword>
<evidence type="ECO:0000313" key="8">
    <source>
        <dbReference type="EMBL" id="CAG9987062.1"/>
    </source>
</evidence>
<dbReference type="GO" id="GO:0008270">
    <property type="term" value="F:zinc ion binding"/>
    <property type="evidence" value="ECO:0007669"/>
    <property type="project" value="InterPro"/>
</dbReference>
<keyword evidence="3" id="KW-0805">Transcription regulation</keyword>
<accession>A0A9N9UG35</accession>
<dbReference type="AlphaFoldDB" id="A0A9N9UG35"/>
<keyword evidence="5" id="KW-0539">Nucleus</keyword>
<evidence type="ECO:0000256" key="1">
    <source>
        <dbReference type="ARBA" id="ARBA00004123"/>
    </source>
</evidence>
<sequence length="526" mass="59103">MRARLQHLESQLLSRSPLQRDRYDEDESLESDRTGSEGSQWLTGSTSSSSFGMISPGFNGSSTSDSTISGNHLGNMPVSLFLDFEYFQRANLKLSKPHITIPPDVLRYLCQENMVIETATEYFNTIHVWLPFISKKRMDLGIPTQNPGPDLAMLFLAMKPCISDLKETQENSLYTICKNFLFTLERGGLMTLLGLQASILVALFEHIHAIYPAAWMSIGACARYAELLGVNSSTEAYSVLRKVTSWTEIEERRRTWWALFALDRLSVTGNERSYALPRPTGEGRLPGDDDSWNFGDPKKGGIGHVISTDYRIHQSAFARLCQAALYIDRARDYTKIRGDLDADAVAEIMSFSEDLERFCSLIEEKETENSIAFTSLGARNLANSALFLVLNRLACPETVSPESNYHMEGGAKNPVEASVLGRAVEIIEQASNKFHARACEMQQHIYDLPPKDISTLLSTFSPFSLDAIYVSAVTLLWLWLESGDETYRTKANEIETHLERIGQRWGLAKAYSKLVRDYVSLFGPYD</sequence>
<keyword evidence="4" id="KW-0804">Transcription</keyword>
<dbReference type="InterPro" id="IPR050815">
    <property type="entry name" value="TF_fung"/>
</dbReference>
<protein>
    <recommendedName>
        <fullName evidence="7">Xylanolytic transcriptional activator regulatory domain-containing protein</fullName>
    </recommendedName>
</protein>
<comment type="caution">
    <text evidence="8">The sequence shown here is derived from an EMBL/GenBank/DDBJ whole genome shotgun (WGS) entry which is preliminary data.</text>
</comment>
<name>A0A9N9UG35_9HYPO</name>
<dbReference type="EMBL" id="CABFNO020001407">
    <property type="protein sequence ID" value="CAG9987062.1"/>
    <property type="molecule type" value="Genomic_DNA"/>
</dbReference>
<comment type="subcellular location">
    <subcellularLocation>
        <location evidence="1">Nucleus</location>
    </subcellularLocation>
</comment>
<evidence type="ECO:0000256" key="5">
    <source>
        <dbReference type="ARBA" id="ARBA00023242"/>
    </source>
</evidence>
<gene>
    <name evidence="8" type="ORF">CBYS24578_00013704</name>
</gene>
<evidence type="ECO:0000256" key="3">
    <source>
        <dbReference type="ARBA" id="ARBA00023015"/>
    </source>
</evidence>
<evidence type="ECO:0000256" key="6">
    <source>
        <dbReference type="SAM" id="MobiDB-lite"/>
    </source>
</evidence>
<feature type="compositionally biased region" description="Low complexity" evidence="6">
    <location>
        <begin position="38"/>
        <end position="48"/>
    </location>
</feature>
<dbReference type="GO" id="GO:0005634">
    <property type="term" value="C:nucleus"/>
    <property type="evidence" value="ECO:0007669"/>
    <property type="project" value="UniProtKB-SubCell"/>
</dbReference>
<dbReference type="SMART" id="SM00906">
    <property type="entry name" value="Fungal_trans"/>
    <property type="match status" value="1"/>
</dbReference>